<dbReference type="RefSeq" id="WP_138052104.1">
    <property type="nucleotide sequence ID" value="NZ_VAWE01000001.1"/>
</dbReference>
<sequence length="496" mass="48666">MDRAASSGDSDGVGLRGERDGLVGKVPDLMPPGPEEPDGRAGPLDAPRDIGLLWSSNAADALGTQMSGVAFPLLLLGLGHPPTTVGLLAGAGMLVTLVCGPVVAVAADRGLRKPVMAGSAAVAAAAMGAVALSVAAGRPPFALLLGALLVERTATACFEAAARGTVALVAAPHEVPRVVAGLEAGDRAALVAGPLLGGVLYQLSRPLPFAADALSYVVTALCVRSMRSDLRAGPTAPASAADDARAAAPVPARAREATPAPDAPRPPGAPAAAADGCAPAPDARSAGTPTPLRALRSYAHETVAGLTLLRAAPRLRLVLVWTTTVNAALAALYFSALFALQDDGGPVAMGLVLAVSGGAGLVGALAAPAVVRRLGGARTLVAVTWLTVLPAAGLAVAGSPWSLGLCFGAFCLLLAPATVVVQSAAIAETPHHLQARTGALLATAVVGAGAGSPVVAGALATHSGPAAAPALCALALALLALFTGLRAGRLRPGGRP</sequence>
<feature type="region of interest" description="Disordered" evidence="6">
    <location>
        <begin position="233"/>
        <end position="286"/>
    </location>
</feature>
<dbReference type="PANTHER" id="PTHR23513:SF6">
    <property type="entry name" value="MAJOR FACILITATOR SUPERFAMILY ASSOCIATED DOMAIN-CONTAINING PROTEIN"/>
    <property type="match status" value="1"/>
</dbReference>
<feature type="transmembrane region" description="Helical" evidence="7">
    <location>
        <begin position="466"/>
        <end position="485"/>
    </location>
</feature>
<reference evidence="8 9" key="1">
    <citation type="submission" date="2019-05" db="EMBL/GenBank/DDBJ databases">
        <title>Streptomyces marianii sp. nov., a novel marine actinomycete from southern coast of India.</title>
        <authorList>
            <person name="Iniyan A.M."/>
            <person name="Wink J."/>
            <person name="Ramprasad E."/>
            <person name="Ramana C.V."/>
            <person name="Bunk B."/>
            <person name="Sproer C."/>
            <person name="Joseph F.-J.R.S."/>
            <person name="Vincent S.G.P."/>
        </authorList>
    </citation>
    <scope>NUCLEOTIDE SEQUENCE [LARGE SCALE GENOMIC DNA]</scope>
    <source>
        <strain evidence="8 9">ICN19</strain>
    </source>
</reference>
<evidence type="ECO:0000256" key="7">
    <source>
        <dbReference type="SAM" id="Phobius"/>
    </source>
</evidence>
<evidence type="ECO:0000256" key="4">
    <source>
        <dbReference type="ARBA" id="ARBA00022989"/>
    </source>
</evidence>
<evidence type="ECO:0000313" key="9">
    <source>
        <dbReference type="Proteomes" id="UP000305921"/>
    </source>
</evidence>
<dbReference type="InterPro" id="IPR011701">
    <property type="entry name" value="MFS"/>
</dbReference>
<dbReference type="Gene3D" id="1.20.1250.20">
    <property type="entry name" value="MFS general substrate transporter like domains"/>
    <property type="match status" value="1"/>
</dbReference>
<dbReference type="GO" id="GO:0022857">
    <property type="term" value="F:transmembrane transporter activity"/>
    <property type="evidence" value="ECO:0007669"/>
    <property type="project" value="InterPro"/>
</dbReference>
<evidence type="ECO:0000256" key="5">
    <source>
        <dbReference type="ARBA" id="ARBA00023136"/>
    </source>
</evidence>
<dbReference type="GO" id="GO:0005886">
    <property type="term" value="C:plasma membrane"/>
    <property type="evidence" value="ECO:0007669"/>
    <property type="project" value="UniProtKB-SubCell"/>
</dbReference>
<keyword evidence="2" id="KW-1003">Cell membrane</keyword>
<keyword evidence="3 7" id="KW-0812">Transmembrane</keyword>
<feature type="compositionally biased region" description="Low complexity" evidence="6">
    <location>
        <begin position="233"/>
        <end position="260"/>
    </location>
</feature>
<evidence type="ECO:0000256" key="6">
    <source>
        <dbReference type="SAM" id="MobiDB-lite"/>
    </source>
</evidence>
<feature type="transmembrane region" description="Helical" evidence="7">
    <location>
        <begin position="318"/>
        <end position="340"/>
    </location>
</feature>
<dbReference type="OrthoDB" id="4544213at2"/>
<dbReference type="SUPFAM" id="SSF103473">
    <property type="entry name" value="MFS general substrate transporter"/>
    <property type="match status" value="1"/>
</dbReference>
<evidence type="ECO:0000256" key="1">
    <source>
        <dbReference type="ARBA" id="ARBA00004651"/>
    </source>
</evidence>
<accession>A0A5R9DZ69</accession>
<evidence type="ECO:0000256" key="3">
    <source>
        <dbReference type="ARBA" id="ARBA00022692"/>
    </source>
</evidence>
<keyword evidence="5 7" id="KW-0472">Membrane</keyword>
<feature type="transmembrane region" description="Helical" evidence="7">
    <location>
        <begin position="346"/>
        <end position="367"/>
    </location>
</feature>
<evidence type="ECO:0000256" key="2">
    <source>
        <dbReference type="ARBA" id="ARBA00022475"/>
    </source>
</evidence>
<feature type="region of interest" description="Disordered" evidence="6">
    <location>
        <begin position="1"/>
        <end position="46"/>
    </location>
</feature>
<comment type="caution">
    <text evidence="8">The sequence shown here is derived from an EMBL/GenBank/DDBJ whole genome shotgun (WGS) entry which is preliminary data.</text>
</comment>
<dbReference type="InterPro" id="IPR036259">
    <property type="entry name" value="MFS_trans_sf"/>
</dbReference>
<protein>
    <submittedName>
        <fullName evidence="8">MFS transporter</fullName>
    </submittedName>
</protein>
<gene>
    <name evidence="8" type="ORF">FEF34_05485</name>
</gene>
<feature type="transmembrane region" description="Helical" evidence="7">
    <location>
        <begin position="379"/>
        <end position="401"/>
    </location>
</feature>
<feature type="transmembrane region" description="Helical" evidence="7">
    <location>
        <begin position="407"/>
        <end position="427"/>
    </location>
</feature>
<comment type="subcellular location">
    <subcellularLocation>
        <location evidence="1">Cell membrane</location>
        <topology evidence="1">Multi-pass membrane protein</topology>
    </subcellularLocation>
</comment>
<feature type="compositionally biased region" description="Low complexity" evidence="6">
    <location>
        <begin position="270"/>
        <end position="284"/>
    </location>
</feature>
<organism evidence="8 9">
    <name type="scientific">Streptomyces marianii</name>
    <dbReference type="NCBI Taxonomy" id="1817406"/>
    <lineage>
        <taxon>Bacteria</taxon>
        <taxon>Bacillati</taxon>
        <taxon>Actinomycetota</taxon>
        <taxon>Actinomycetes</taxon>
        <taxon>Kitasatosporales</taxon>
        <taxon>Streptomycetaceae</taxon>
        <taxon>Streptomyces</taxon>
    </lineage>
</organism>
<keyword evidence="9" id="KW-1185">Reference proteome</keyword>
<feature type="transmembrane region" description="Helical" evidence="7">
    <location>
        <begin position="85"/>
        <end position="107"/>
    </location>
</feature>
<dbReference type="AlphaFoldDB" id="A0A5R9DZ69"/>
<dbReference type="Proteomes" id="UP000305921">
    <property type="component" value="Unassembled WGS sequence"/>
</dbReference>
<proteinExistence type="predicted"/>
<keyword evidence="4 7" id="KW-1133">Transmembrane helix</keyword>
<name>A0A5R9DZ69_9ACTN</name>
<feature type="transmembrane region" description="Helical" evidence="7">
    <location>
        <begin position="439"/>
        <end position="460"/>
    </location>
</feature>
<evidence type="ECO:0000313" key="8">
    <source>
        <dbReference type="EMBL" id="TLQ42696.1"/>
    </source>
</evidence>
<dbReference type="PANTHER" id="PTHR23513">
    <property type="entry name" value="INTEGRAL MEMBRANE EFFLUX PROTEIN-RELATED"/>
    <property type="match status" value="1"/>
</dbReference>
<dbReference type="EMBL" id="VAWE01000001">
    <property type="protein sequence ID" value="TLQ42696.1"/>
    <property type="molecule type" value="Genomic_DNA"/>
</dbReference>
<dbReference type="Pfam" id="PF07690">
    <property type="entry name" value="MFS_1"/>
    <property type="match status" value="1"/>
</dbReference>